<dbReference type="EC" id="2.1.1.13" evidence="9 10"/>
<dbReference type="InterPro" id="IPR050554">
    <property type="entry name" value="Met_Synthase/Corrinoid"/>
</dbReference>
<evidence type="ECO:0000256" key="7">
    <source>
        <dbReference type="ARBA" id="ARBA00022737"/>
    </source>
</evidence>
<dbReference type="Gene3D" id="1.10.288.10">
    <property type="entry name" value="Cobalamin-dependent Methionine Synthase, domain 2"/>
    <property type="match status" value="1"/>
</dbReference>
<evidence type="ECO:0000256" key="12">
    <source>
        <dbReference type="PIRSR" id="PIRSR000381-2"/>
    </source>
</evidence>
<dbReference type="Gene3D" id="1.10.1240.10">
    <property type="entry name" value="Methionine synthase domain"/>
    <property type="match status" value="1"/>
</dbReference>
<evidence type="ECO:0000256" key="11">
    <source>
        <dbReference type="PIRSR" id="PIRSR000381-1"/>
    </source>
</evidence>
<dbReference type="Pfam" id="PF02965">
    <property type="entry name" value="Met_synt_B12"/>
    <property type="match status" value="1"/>
</dbReference>
<evidence type="ECO:0000259" key="13">
    <source>
        <dbReference type="PROSITE" id="PS50972"/>
    </source>
</evidence>
<evidence type="ECO:0000259" key="16">
    <source>
        <dbReference type="PROSITE" id="PS51337"/>
    </source>
</evidence>
<dbReference type="FunFam" id="3.40.50.280:FF:000001">
    <property type="entry name" value="Methionine synthase"/>
    <property type="match status" value="1"/>
</dbReference>
<keyword evidence="10" id="KW-0028">Amino-acid biosynthesis</keyword>
<dbReference type="NCBIfam" id="TIGR02082">
    <property type="entry name" value="metH"/>
    <property type="match status" value="1"/>
</dbReference>
<feature type="domain" description="AdoMet activation" evidence="14">
    <location>
        <begin position="568"/>
        <end position="896"/>
    </location>
</feature>
<dbReference type="EMBL" id="QTSU01000001">
    <property type="protein sequence ID" value="RDZ28411.1"/>
    <property type="molecule type" value="Genomic_DNA"/>
</dbReference>
<feature type="domain" description="B12-binding" evidence="15">
    <location>
        <begin position="417"/>
        <end position="552"/>
    </location>
</feature>
<dbReference type="GO" id="GO:0008270">
    <property type="term" value="F:zinc ion binding"/>
    <property type="evidence" value="ECO:0007669"/>
    <property type="project" value="UniProtKB-UniRule"/>
</dbReference>
<dbReference type="OrthoDB" id="9803687at2"/>
<organism evidence="17 18">
    <name type="scientific">Lysobacter silvisoli</name>
    <dbReference type="NCBI Taxonomy" id="2293254"/>
    <lineage>
        <taxon>Bacteria</taxon>
        <taxon>Pseudomonadati</taxon>
        <taxon>Pseudomonadota</taxon>
        <taxon>Gammaproteobacteria</taxon>
        <taxon>Lysobacterales</taxon>
        <taxon>Lysobacteraceae</taxon>
        <taxon>Lysobacter</taxon>
    </lineage>
</organism>
<dbReference type="UniPathway" id="UPA00051">
    <property type="reaction ID" value="UER00081"/>
</dbReference>
<dbReference type="InterPro" id="IPR003759">
    <property type="entry name" value="Cbl-bd_cap"/>
</dbReference>
<feature type="binding site" evidence="12">
    <location>
        <begin position="427"/>
        <end position="431"/>
    </location>
    <ligand>
        <name>methylcob(III)alamin</name>
        <dbReference type="ChEBI" id="CHEBI:28115"/>
    </ligand>
</feature>
<keyword evidence="18" id="KW-1185">Reference proteome</keyword>
<dbReference type="SUPFAM" id="SSF47644">
    <property type="entry name" value="Methionine synthase domain"/>
    <property type="match status" value="1"/>
</dbReference>
<evidence type="ECO:0000256" key="10">
    <source>
        <dbReference type="PIRNR" id="PIRNR000381"/>
    </source>
</evidence>
<evidence type="ECO:0000256" key="6">
    <source>
        <dbReference type="ARBA" id="ARBA00022723"/>
    </source>
</evidence>
<dbReference type="InterPro" id="IPR004223">
    <property type="entry name" value="VitB12-dep_Met_synth_activ_dom"/>
</dbReference>
<name>A0A371K3A4_9GAMM</name>
<dbReference type="SUPFAM" id="SSF52242">
    <property type="entry name" value="Cobalamin (vitamin B12)-binding domain"/>
    <property type="match status" value="1"/>
</dbReference>
<dbReference type="InterPro" id="IPR033706">
    <property type="entry name" value="Met_synthase_B12-bd"/>
</dbReference>
<dbReference type="FunFam" id="3.20.20.20:FF:000002">
    <property type="entry name" value="Methionine synthase"/>
    <property type="match status" value="1"/>
</dbReference>
<dbReference type="PANTHER" id="PTHR45833">
    <property type="entry name" value="METHIONINE SYNTHASE"/>
    <property type="match status" value="1"/>
</dbReference>
<feature type="domain" description="Pterin-binding" evidence="13">
    <location>
        <begin position="25"/>
        <end position="290"/>
    </location>
</feature>
<dbReference type="PROSITE" id="PS50972">
    <property type="entry name" value="PTERIN_BINDING"/>
    <property type="match status" value="1"/>
</dbReference>
<reference evidence="17 18" key="1">
    <citation type="submission" date="2018-08" db="EMBL/GenBank/DDBJ databases">
        <title>Lysobacter sp. zong2l5, whole genome shotgun sequence.</title>
        <authorList>
            <person name="Zhang X."/>
            <person name="Feng G."/>
            <person name="Zhu H."/>
        </authorList>
    </citation>
    <scope>NUCLEOTIDE SEQUENCE [LARGE SCALE GENOMIC DNA]</scope>
    <source>
        <strain evidence="18">zong2l5</strain>
    </source>
</reference>
<comment type="cofactor">
    <cofactor evidence="10 11">
        <name>methylcob(III)alamin</name>
        <dbReference type="ChEBI" id="CHEBI:28115"/>
    </cofactor>
</comment>
<comment type="similarity">
    <text evidence="1">Belongs to the vitamin-B12 dependent methionine synthase family.</text>
</comment>
<sequence>MTHALPRQTRLSGLEPLQITPESNFVNVGERTNVTGSAQFKKLILEGRLDEAVAVARQQVENGAQVIDVNMDEGLLDSERAMVDYLNLIAAEPDIARVPVMVDSSKWSVIEAGLKCLQGKGIVNSISMKEGETEFLRQAQLVRRYGAAVVVMAFDEVGQADSIERKVEICSRAYELLTQRIGFPPEDIIFDPNVFAIATGIEEHNNYAVDFIEATRELKRRFPYSHISGGVSNVSFSFRGNEVVRQAIHVVFLYHAIRAGMDMGIVNAGALPLYDDLDAELRERVEDVVLNRRPDGTERLLEIADRYKGKKGEKKVEDLAWRERPVRDRLSHSLVHGIDQWIEEDTEAARIESTRPLDVIEGPLMAGMNVVGDLFGAGKMFLPQVVKSARVMKKAVAYLLPYIEAEKLRTGDAGKSNGKIVMATVKGDVHDIGKNIVGVVLACNNFEVVDLGVMVPAQTILDRARAENADLIGLSGLITPSLEEMSHVAREMQRQGFTMPLLIGGATTSRAHTALKIDPHYKSPTVWVKDASRAVGVAQSLISIELREPFVAANASDYAEIRERHRNRGDGKRLVSLDKARGQRYDGGWSDYAPPAPLRPGLHVFDDYPLAELVDYIDWTPFFNTWELAGRYPAILTDEVVGAQASELYRDARAMLAKIVEEKWISAKAVFGLWPANSTGDDVVLGGEAAGTVLHFLRQQADKPADRPDFCLADFIAPQDSGRQDWIGAFACTAGLGIEPHVARFEADHDDYNAILLKALADRFAEALAERLHERVRKEYWGYAGDETLSNDALIDEGYRGIRPAPGYPACPEHSEKATIFRLLDAETNAGLQLTESFAMYPAAAVSGYYFSHPGSQYFVVGRVSKEQVEDYARRKGASLAQAERWLASNLDYDPE</sequence>
<dbReference type="PROSITE" id="PS51337">
    <property type="entry name" value="B12_BINDING_NTER"/>
    <property type="match status" value="1"/>
</dbReference>
<feature type="binding site" evidence="12">
    <location>
        <position position="803"/>
    </location>
    <ligand>
        <name>S-adenosyl-L-methionine</name>
        <dbReference type="ChEBI" id="CHEBI:59789"/>
    </ligand>
</feature>
<dbReference type="InterPro" id="IPR011822">
    <property type="entry name" value="MetH"/>
</dbReference>
<dbReference type="FunFam" id="1.10.1240.10:FF:000001">
    <property type="entry name" value="Methionine synthase"/>
    <property type="match status" value="1"/>
</dbReference>
<keyword evidence="4 10" id="KW-0808">Transferase</keyword>
<dbReference type="GO" id="GO:0032259">
    <property type="term" value="P:methylation"/>
    <property type="evidence" value="ECO:0007669"/>
    <property type="project" value="UniProtKB-KW"/>
</dbReference>
<dbReference type="InterPro" id="IPR036594">
    <property type="entry name" value="Meth_synthase_dom"/>
</dbReference>
<dbReference type="InterPro" id="IPR036724">
    <property type="entry name" value="Cobalamin-bd_sf"/>
</dbReference>
<dbReference type="GO" id="GO:0031419">
    <property type="term" value="F:cobalamin binding"/>
    <property type="evidence" value="ECO:0007669"/>
    <property type="project" value="UniProtKB-UniRule"/>
</dbReference>
<dbReference type="Pfam" id="PF02310">
    <property type="entry name" value="B12-binding"/>
    <property type="match status" value="1"/>
</dbReference>
<dbReference type="Pfam" id="PF00809">
    <property type="entry name" value="Pterin_bind"/>
    <property type="match status" value="1"/>
</dbReference>
<dbReference type="SMART" id="SM01018">
    <property type="entry name" value="B12-binding_2"/>
    <property type="match status" value="1"/>
</dbReference>
<feature type="binding site" evidence="12">
    <location>
        <position position="479"/>
    </location>
    <ligand>
        <name>methylcob(III)alamin</name>
        <dbReference type="ChEBI" id="CHEBI:28115"/>
    </ligand>
</feature>
<proteinExistence type="inferred from homology"/>
<comment type="domain">
    <text evidence="10">Modular enzyme with four functionally distinct domains. The isolated Hcy-binding domain catalyzes methyl transfer from free methylcobalamin to homocysteine. The Hcy-binding domain in association with the pterin-binding domain catalyzes the methylation of cob(I)alamin by methyltetrahydrofolate and the methylation of homocysteine. The B12-binding domain binds the cofactor. The AdoMet activation domain binds S-adenosyl-L-methionine. Under aerobic conditions cob(I)alamin can be converted to inactive cob(II)alamin. Reductive methylation by S-adenosyl-L-methionine and flavodoxin regenerates methylcobalamin.</text>
</comment>
<evidence type="ECO:0000313" key="18">
    <source>
        <dbReference type="Proteomes" id="UP000264492"/>
    </source>
</evidence>
<dbReference type="CDD" id="cd00740">
    <property type="entry name" value="MeTr"/>
    <property type="match status" value="1"/>
</dbReference>
<feature type="binding site" evidence="12">
    <location>
        <position position="361"/>
    </location>
    <ligand>
        <name>methylcob(III)alamin</name>
        <dbReference type="ChEBI" id="CHEBI:28115"/>
    </ligand>
</feature>
<keyword evidence="6 10" id="KW-0479">Metal-binding</keyword>
<feature type="binding site" evidence="12">
    <location>
        <position position="475"/>
    </location>
    <ligand>
        <name>methylcob(III)alamin</name>
        <dbReference type="ChEBI" id="CHEBI:28115"/>
    </ligand>
</feature>
<dbReference type="PIRSF" id="PIRSF000381">
    <property type="entry name" value="MetH"/>
    <property type="match status" value="1"/>
</dbReference>
<evidence type="ECO:0000256" key="3">
    <source>
        <dbReference type="ARBA" id="ARBA00022628"/>
    </source>
</evidence>
<dbReference type="InterPro" id="IPR006158">
    <property type="entry name" value="Cobalamin-bd"/>
</dbReference>
<dbReference type="PANTHER" id="PTHR45833:SF1">
    <property type="entry name" value="METHIONINE SYNTHASE"/>
    <property type="match status" value="1"/>
</dbReference>
<dbReference type="AlphaFoldDB" id="A0A371K3A4"/>
<dbReference type="Gene3D" id="3.20.20.20">
    <property type="entry name" value="Dihydropteroate synthase-like"/>
    <property type="match status" value="1"/>
</dbReference>
<dbReference type="GO" id="GO:0050667">
    <property type="term" value="P:homocysteine metabolic process"/>
    <property type="evidence" value="ECO:0007669"/>
    <property type="project" value="TreeGrafter"/>
</dbReference>
<keyword evidence="10" id="KW-0862">Zinc</keyword>
<keyword evidence="2 10" id="KW-0489">Methyltransferase</keyword>
<dbReference type="SUPFAM" id="SSF56507">
    <property type="entry name" value="Methionine synthase activation domain-like"/>
    <property type="match status" value="1"/>
</dbReference>
<dbReference type="PROSITE" id="PS50974">
    <property type="entry name" value="ADOMET_ACTIVATION"/>
    <property type="match status" value="1"/>
</dbReference>
<dbReference type="SUPFAM" id="SSF51717">
    <property type="entry name" value="Dihydropteroate synthetase-like"/>
    <property type="match status" value="1"/>
</dbReference>
<evidence type="ECO:0000256" key="2">
    <source>
        <dbReference type="ARBA" id="ARBA00022603"/>
    </source>
</evidence>
<dbReference type="CDD" id="cd02069">
    <property type="entry name" value="methionine_synthase_B12_BD"/>
    <property type="match status" value="1"/>
</dbReference>
<evidence type="ECO:0000256" key="4">
    <source>
        <dbReference type="ARBA" id="ARBA00022679"/>
    </source>
</evidence>
<feature type="binding site" evidence="12">
    <location>
        <position position="618"/>
    </location>
    <ligand>
        <name>S-adenosyl-L-methionine</name>
        <dbReference type="ChEBI" id="CHEBI:59789"/>
    </ligand>
</feature>
<dbReference type="Gene3D" id="3.10.196.10">
    <property type="entry name" value="Vitamin B12-dependent methionine synthase, activation domain"/>
    <property type="match status" value="1"/>
</dbReference>
<dbReference type="PROSITE" id="PS51332">
    <property type="entry name" value="B12_BINDING"/>
    <property type="match status" value="1"/>
</dbReference>
<gene>
    <name evidence="17" type="ORF">DX914_04540</name>
</gene>
<comment type="function">
    <text evidence="10">Catalyzes the transfer of a methyl group from methyl-cobalamin to homocysteine, yielding enzyme-bound cob(I)alamin and methionine. Subsequently, remethylates the cofactor using methyltetrahydrofolate.</text>
</comment>
<keyword evidence="3 10" id="KW-0846">Cobalamin</keyword>
<comment type="caution">
    <text evidence="17">The sequence shown here is derived from an EMBL/GenBank/DDBJ whole genome shotgun (WGS) entry which is preliminary data.</text>
</comment>
<evidence type="ECO:0000256" key="9">
    <source>
        <dbReference type="NCBIfam" id="TIGR02082"/>
    </source>
</evidence>
<evidence type="ECO:0000256" key="8">
    <source>
        <dbReference type="ARBA" id="ARBA00023285"/>
    </source>
</evidence>
<feature type="binding site" evidence="12">
    <location>
        <begin position="858"/>
        <end position="859"/>
    </location>
    <ligand>
        <name>S-adenosyl-L-methionine</name>
        <dbReference type="ChEBI" id="CHEBI:59789"/>
    </ligand>
</feature>
<evidence type="ECO:0000256" key="5">
    <source>
        <dbReference type="ARBA" id="ARBA00022691"/>
    </source>
</evidence>
<dbReference type="Gene3D" id="3.40.50.280">
    <property type="entry name" value="Cobalamin-binding domain"/>
    <property type="match status" value="1"/>
</dbReference>
<dbReference type="NCBIfam" id="NF007024">
    <property type="entry name" value="PRK09490.1"/>
    <property type="match status" value="1"/>
</dbReference>
<comment type="catalytic activity">
    <reaction evidence="10">
        <text>(6S)-5-methyl-5,6,7,8-tetrahydrofolate + L-homocysteine = (6S)-5,6,7,8-tetrahydrofolate + L-methionine</text>
        <dbReference type="Rhea" id="RHEA:11172"/>
        <dbReference type="ChEBI" id="CHEBI:18608"/>
        <dbReference type="ChEBI" id="CHEBI:57453"/>
        <dbReference type="ChEBI" id="CHEBI:57844"/>
        <dbReference type="ChEBI" id="CHEBI:58199"/>
        <dbReference type="EC" id="2.1.1.13"/>
    </reaction>
</comment>
<keyword evidence="7" id="KW-0677">Repeat</keyword>
<feature type="binding site" description="axial binding residue" evidence="11">
    <location>
        <position position="430"/>
    </location>
    <ligand>
        <name>methylcob(III)alamin</name>
        <dbReference type="ChEBI" id="CHEBI:28115"/>
    </ligand>
    <ligandPart>
        <name>Co</name>
        <dbReference type="ChEBI" id="CHEBI:27638"/>
    </ligandPart>
</feature>
<dbReference type="GO" id="GO:0008705">
    <property type="term" value="F:methionine synthase activity"/>
    <property type="evidence" value="ECO:0007669"/>
    <property type="project" value="UniProtKB-UniRule"/>
</dbReference>
<protein>
    <recommendedName>
        <fullName evidence="9 10">Methionine synthase</fullName>
        <ecNumber evidence="9 10">2.1.1.13</ecNumber>
    </recommendedName>
    <alternativeName>
        <fullName evidence="10">5-methyltetrahydrofolate--homocysteine methyltransferase</fullName>
    </alternativeName>
</protein>
<accession>A0A371K3A4</accession>
<feature type="binding site" evidence="12">
    <location>
        <position position="531"/>
    </location>
    <ligand>
        <name>methylcob(III)alamin</name>
        <dbReference type="ChEBI" id="CHEBI:28115"/>
    </ligand>
</feature>
<feature type="domain" description="B12-binding N-terminal" evidence="16">
    <location>
        <begin position="317"/>
        <end position="411"/>
    </location>
</feature>
<evidence type="ECO:0000259" key="14">
    <source>
        <dbReference type="PROSITE" id="PS50974"/>
    </source>
</evidence>
<comment type="cofactor">
    <cofactor evidence="10">
        <name>Zn(2+)</name>
        <dbReference type="ChEBI" id="CHEBI:29105"/>
    </cofactor>
</comment>
<dbReference type="InterPro" id="IPR000489">
    <property type="entry name" value="Pterin-binding_dom"/>
</dbReference>
<dbReference type="GO" id="GO:0046653">
    <property type="term" value="P:tetrahydrofolate metabolic process"/>
    <property type="evidence" value="ECO:0007669"/>
    <property type="project" value="TreeGrafter"/>
</dbReference>
<dbReference type="GO" id="GO:0005829">
    <property type="term" value="C:cytosol"/>
    <property type="evidence" value="ECO:0007669"/>
    <property type="project" value="TreeGrafter"/>
</dbReference>
<dbReference type="Pfam" id="PF02607">
    <property type="entry name" value="B12-binding_2"/>
    <property type="match status" value="1"/>
</dbReference>
<evidence type="ECO:0000259" key="15">
    <source>
        <dbReference type="PROSITE" id="PS51332"/>
    </source>
</evidence>
<evidence type="ECO:0000256" key="1">
    <source>
        <dbReference type="ARBA" id="ARBA00010398"/>
    </source>
</evidence>
<evidence type="ECO:0000313" key="17">
    <source>
        <dbReference type="EMBL" id="RDZ28411.1"/>
    </source>
</evidence>
<keyword evidence="8 10" id="KW-0170">Cobalt</keyword>
<keyword evidence="10" id="KW-0486">Methionine biosynthesis</keyword>
<dbReference type="InterPro" id="IPR011005">
    <property type="entry name" value="Dihydropteroate_synth-like_sf"/>
</dbReference>
<dbReference type="InterPro" id="IPR037010">
    <property type="entry name" value="VitB12-dep_Met_synth_activ_sf"/>
</dbReference>
<dbReference type="Proteomes" id="UP000264492">
    <property type="component" value="Unassembled WGS sequence"/>
</dbReference>
<keyword evidence="5 10" id="KW-0949">S-adenosyl-L-methionine</keyword>
<comment type="pathway">
    <text evidence="10">Amino-acid biosynthesis; L-methionine biosynthesis via de novo pathway; L-methionine from L-homocysteine (MetH route): step 1/1.</text>
</comment>